<dbReference type="GO" id="GO:0006368">
    <property type="term" value="P:transcription elongation by RNA polymerase II"/>
    <property type="evidence" value="ECO:0007669"/>
    <property type="project" value="InterPro"/>
</dbReference>
<evidence type="ECO:0000313" key="4">
    <source>
        <dbReference type="EMBL" id="RCK55914.1"/>
    </source>
</evidence>
<protein>
    <recommendedName>
        <fullName evidence="1">Elongin-A</fullName>
    </recommendedName>
</protein>
<dbReference type="STRING" id="5486.A0A367XQL5"/>
<feature type="region of interest" description="Disordered" evidence="2">
    <location>
        <begin position="235"/>
        <end position="329"/>
    </location>
</feature>
<evidence type="ECO:0000256" key="2">
    <source>
        <dbReference type="SAM" id="MobiDB-lite"/>
    </source>
</evidence>
<dbReference type="GO" id="GO:0070449">
    <property type="term" value="C:elongin complex"/>
    <property type="evidence" value="ECO:0007669"/>
    <property type="project" value="InterPro"/>
</dbReference>
<comment type="caution">
    <text evidence="4">The sequence shown here is derived from an EMBL/GenBank/DDBJ whole genome shotgun (WGS) entry which is preliminary data.</text>
</comment>
<dbReference type="EMBL" id="QLNQ01000029">
    <property type="protein sequence ID" value="RCK55914.1"/>
    <property type="molecule type" value="Genomic_DNA"/>
</dbReference>
<keyword evidence="5" id="KW-1185">Reference proteome</keyword>
<dbReference type="OrthoDB" id="21513at2759"/>
<evidence type="ECO:0000259" key="3">
    <source>
        <dbReference type="PROSITE" id="PS50181"/>
    </source>
</evidence>
<feature type="domain" description="F-box" evidence="3">
    <location>
        <begin position="31"/>
        <end position="75"/>
    </location>
</feature>
<dbReference type="PANTHER" id="PTHR15141:SF76">
    <property type="entry name" value="TRANSCRIPTION ELONGATION FACTOR B POLYPEPTIDE 3"/>
    <property type="match status" value="1"/>
</dbReference>
<feature type="compositionally biased region" description="Polar residues" evidence="2">
    <location>
        <begin position="235"/>
        <end position="248"/>
    </location>
</feature>
<dbReference type="Gene3D" id="6.10.250.3180">
    <property type="match status" value="1"/>
</dbReference>
<sequence length="329" mass="37548">MESQFNTKKPRTLPTLMQLAIAKLRRHASQIADVGNTPFHLLEPILQQMPSRQLNELEENCRQLLPHSDKLWMKLIAKDFPDRPVKIDPLKVASAAKPSNTPYKTLYYKYCKDRDDFRKDSAKKLRNANRSLEKEKSKRKIIAVDQVLRDPSIRKTNYTSNNGFTKTMQPVNKNSILEKAKRDTAQSRNLIFARNHHLKAYDPFHAFKVNSRNSNGDFVRAPRVPNVRRTTFFNATSESLKSPTSESAPSVKKTPVSAPKKTPTEQLPQQPLSPVKPPLPAQKSSIFIQRKRKSPPPIPSSATPKRVKKPVQTKEPRSKIKQLKSSIFS</sequence>
<gene>
    <name evidence="4" type="primary">ELA1_0</name>
    <name evidence="4" type="ORF">Cantr_05334</name>
</gene>
<dbReference type="InterPro" id="IPR001810">
    <property type="entry name" value="F-box_dom"/>
</dbReference>
<reference evidence="4 5" key="1">
    <citation type="submission" date="2018-06" db="EMBL/GenBank/DDBJ databases">
        <title>Whole genome sequencing of Candida tropicalis (genome annotated by CSBL at Korea University).</title>
        <authorList>
            <person name="Ahn J."/>
        </authorList>
    </citation>
    <scope>NUCLEOTIDE SEQUENCE [LARGE SCALE GENOMIC DNA]</scope>
    <source>
        <strain evidence="4 5">ATCC 20962</strain>
    </source>
</reference>
<proteinExistence type="predicted"/>
<accession>A0A367XQL5</accession>
<dbReference type="PROSITE" id="PS50181">
    <property type="entry name" value="FBOX"/>
    <property type="match status" value="1"/>
</dbReference>
<evidence type="ECO:0000256" key="1">
    <source>
        <dbReference type="ARBA" id="ARBA00021346"/>
    </source>
</evidence>
<dbReference type="InterPro" id="IPR010684">
    <property type="entry name" value="RNA_pol_II_trans_fac_SIII_A"/>
</dbReference>
<dbReference type="Proteomes" id="UP000253472">
    <property type="component" value="Unassembled WGS sequence"/>
</dbReference>
<evidence type="ECO:0000313" key="5">
    <source>
        <dbReference type="Proteomes" id="UP000253472"/>
    </source>
</evidence>
<dbReference type="AlphaFoldDB" id="A0A367XQL5"/>
<name>A0A367XQL5_9ASCO</name>
<dbReference type="PANTHER" id="PTHR15141">
    <property type="entry name" value="TRANSCRIPTION ELONGATION FACTOR B POLYPEPTIDE 3"/>
    <property type="match status" value="1"/>
</dbReference>
<organism evidence="4 5">
    <name type="scientific">Candida viswanathii</name>
    <dbReference type="NCBI Taxonomy" id="5486"/>
    <lineage>
        <taxon>Eukaryota</taxon>
        <taxon>Fungi</taxon>
        <taxon>Dikarya</taxon>
        <taxon>Ascomycota</taxon>
        <taxon>Saccharomycotina</taxon>
        <taxon>Pichiomycetes</taxon>
        <taxon>Debaryomycetaceae</taxon>
        <taxon>Candida/Lodderomyces clade</taxon>
        <taxon>Candida</taxon>
    </lineage>
</organism>
<dbReference type="InterPro" id="IPR051870">
    <property type="entry name" value="Elongin-A_domain"/>
</dbReference>
<dbReference type="Pfam" id="PF06881">
    <property type="entry name" value="Elongin_A"/>
    <property type="match status" value="1"/>
</dbReference>